<name>A0A0H5QSG5_9EUKA</name>
<feature type="non-terminal residue" evidence="3">
    <location>
        <position position="1"/>
    </location>
</feature>
<evidence type="ECO:0000313" key="3">
    <source>
        <dbReference type="EMBL" id="CRZ04521.1"/>
    </source>
</evidence>
<sequence>KGLPSLVDLDLGRNLLTTIEMLHLPSLLRLNLAGNSLSDFLANLDLPVLTSLDLTSNTITTMDGIRRLANLNILIAEHNLIDDLSPIMPLSSLTVARFACNRLASLTNVRQVLLCMKSLTALSFWGNPIASDP</sequence>
<evidence type="ECO:0000256" key="2">
    <source>
        <dbReference type="ARBA" id="ARBA00022737"/>
    </source>
</evidence>
<dbReference type="Gene3D" id="3.80.10.10">
    <property type="entry name" value="Ribonuclease Inhibitor"/>
    <property type="match status" value="2"/>
</dbReference>
<dbReference type="InterPro" id="IPR032675">
    <property type="entry name" value="LRR_dom_sf"/>
</dbReference>
<protein>
    <recommendedName>
        <fullName evidence="4">U2A'/phosphoprotein 32 family A C-terminal domain-containing protein</fullName>
    </recommendedName>
</protein>
<dbReference type="EMBL" id="HACM01004079">
    <property type="protein sequence ID" value="CRZ04521.1"/>
    <property type="molecule type" value="Transcribed_RNA"/>
</dbReference>
<keyword evidence="2" id="KW-0677">Repeat</keyword>
<organism evidence="3">
    <name type="scientific">Spongospora subterranea</name>
    <dbReference type="NCBI Taxonomy" id="70186"/>
    <lineage>
        <taxon>Eukaryota</taxon>
        <taxon>Sar</taxon>
        <taxon>Rhizaria</taxon>
        <taxon>Endomyxa</taxon>
        <taxon>Phytomyxea</taxon>
        <taxon>Plasmodiophorida</taxon>
        <taxon>Plasmodiophoridae</taxon>
        <taxon>Spongospora</taxon>
    </lineage>
</organism>
<dbReference type="AlphaFoldDB" id="A0A0H5QSG5"/>
<feature type="non-terminal residue" evidence="3">
    <location>
        <position position="133"/>
    </location>
</feature>
<dbReference type="PANTHER" id="PTHR46652">
    <property type="entry name" value="LEUCINE-RICH REPEAT AND IQ DOMAIN-CONTAINING PROTEIN 1-RELATED"/>
    <property type="match status" value="1"/>
</dbReference>
<proteinExistence type="predicted"/>
<evidence type="ECO:0008006" key="4">
    <source>
        <dbReference type="Google" id="ProtNLM"/>
    </source>
</evidence>
<dbReference type="InterPro" id="IPR050836">
    <property type="entry name" value="SDS22/Internalin_LRR"/>
</dbReference>
<dbReference type="SUPFAM" id="SSF52075">
    <property type="entry name" value="Outer arm dynein light chain 1"/>
    <property type="match status" value="1"/>
</dbReference>
<dbReference type="PANTHER" id="PTHR46652:SF3">
    <property type="entry name" value="LEUCINE-RICH REPEAT-CONTAINING PROTEIN 9"/>
    <property type="match status" value="1"/>
</dbReference>
<reference evidence="3" key="1">
    <citation type="submission" date="2015-04" db="EMBL/GenBank/DDBJ databases">
        <title>The genome sequence of the plant pathogenic Rhizarian Plasmodiophora brassicae reveals insights in its biotrophic life cycle and the origin of chitin synthesis.</title>
        <authorList>
            <person name="Schwelm A."/>
            <person name="Fogelqvist J."/>
            <person name="Knaust A."/>
            <person name="Julke S."/>
            <person name="Lilja T."/>
            <person name="Dhandapani V."/>
            <person name="Bonilla-Rosso G."/>
            <person name="Karlsson M."/>
            <person name="Shevchenko A."/>
            <person name="Choi S.R."/>
            <person name="Kim H.G."/>
            <person name="Park J.Y."/>
            <person name="Lim Y.P."/>
            <person name="Ludwig-Muller J."/>
            <person name="Dixelius C."/>
        </authorList>
    </citation>
    <scope>NUCLEOTIDE SEQUENCE</scope>
    <source>
        <tissue evidence="3">Potato root galls</tissue>
    </source>
</reference>
<keyword evidence="1" id="KW-0433">Leucine-rich repeat</keyword>
<evidence type="ECO:0000256" key="1">
    <source>
        <dbReference type="ARBA" id="ARBA00022614"/>
    </source>
</evidence>
<accession>A0A0H5QSG5</accession>